<sequence>MIKIVNETLNVGEANNKLEGFVKVTNETLNIGEKEKGYIYLLYRIVAITIKAGKSIIDKFKTKRVK</sequence>
<evidence type="ECO:0000313" key="1">
    <source>
        <dbReference type="EMBL" id="GAI73370.1"/>
    </source>
</evidence>
<organism evidence="1">
    <name type="scientific">marine sediment metagenome</name>
    <dbReference type="NCBI Taxonomy" id="412755"/>
    <lineage>
        <taxon>unclassified sequences</taxon>
        <taxon>metagenomes</taxon>
        <taxon>ecological metagenomes</taxon>
    </lineage>
</organism>
<reference evidence="1" key="1">
    <citation type="journal article" date="2014" name="Front. Microbiol.">
        <title>High frequency of phylogenetically diverse reductive dehalogenase-homologous genes in deep subseafloor sedimentary metagenomes.</title>
        <authorList>
            <person name="Kawai M."/>
            <person name="Futagami T."/>
            <person name="Toyoda A."/>
            <person name="Takaki Y."/>
            <person name="Nishi S."/>
            <person name="Hori S."/>
            <person name="Arai W."/>
            <person name="Tsubouchi T."/>
            <person name="Morono Y."/>
            <person name="Uchiyama I."/>
            <person name="Ito T."/>
            <person name="Fujiyama A."/>
            <person name="Inagaki F."/>
            <person name="Takami H."/>
        </authorList>
    </citation>
    <scope>NUCLEOTIDE SEQUENCE</scope>
    <source>
        <strain evidence="1">Expedition CK06-06</strain>
    </source>
</reference>
<accession>X1SD69</accession>
<protein>
    <submittedName>
        <fullName evidence="1">Uncharacterized protein</fullName>
    </submittedName>
</protein>
<dbReference type="AlphaFoldDB" id="X1SD69"/>
<dbReference type="EMBL" id="BARW01011420">
    <property type="protein sequence ID" value="GAI73370.1"/>
    <property type="molecule type" value="Genomic_DNA"/>
</dbReference>
<proteinExistence type="predicted"/>
<gene>
    <name evidence="1" type="ORF">S12H4_22027</name>
</gene>
<comment type="caution">
    <text evidence="1">The sequence shown here is derived from an EMBL/GenBank/DDBJ whole genome shotgun (WGS) entry which is preliminary data.</text>
</comment>
<name>X1SD69_9ZZZZ</name>